<dbReference type="GO" id="GO:0005829">
    <property type="term" value="C:cytosol"/>
    <property type="evidence" value="ECO:0007669"/>
    <property type="project" value="TreeGrafter"/>
</dbReference>
<feature type="domain" description="Metalloprotease TldD/E C-terminal" evidence="1">
    <location>
        <begin position="1"/>
        <end position="97"/>
    </location>
</feature>
<dbReference type="PANTHER" id="PTHR43421">
    <property type="entry name" value="METALLOPROTEASE PMBA"/>
    <property type="match status" value="1"/>
</dbReference>
<dbReference type="AlphaFoldDB" id="A0A6J4VA04"/>
<dbReference type="EMBL" id="CADCWG010000246">
    <property type="protein sequence ID" value="CAA9570373.1"/>
    <property type="molecule type" value="Genomic_DNA"/>
</dbReference>
<dbReference type="InterPro" id="IPR045569">
    <property type="entry name" value="Metalloprtase-TldD/E_C"/>
</dbReference>
<dbReference type="PANTHER" id="PTHR43421:SF1">
    <property type="entry name" value="METALLOPROTEASE PMBA"/>
    <property type="match status" value="1"/>
</dbReference>
<dbReference type="InterPro" id="IPR047657">
    <property type="entry name" value="PmbA"/>
</dbReference>
<dbReference type="GO" id="GO:0008237">
    <property type="term" value="F:metallopeptidase activity"/>
    <property type="evidence" value="ECO:0007669"/>
    <property type="project" value="InterPro"/>
</dbReference>
<evidence type="ECO:0000313" key="2">
    <source>
        <dbReference type="EMBL" id="CAA9570373.1"/>
    </source>
</evidence>
<dbReference type="Pfam" id="PF19289">
    <property type="entry name" value="PmbA_TldD_3rd"/>
    <property type="match status" value="1"/>
</dbReference>
<gene>
    <name evidence="2" type="ORF">AVDCRST_MAG49-3540</name>
</gene>
<name>A0A6J4VA04_9BACT</name>
<dbReference type="InterPro" id="IPR036059">
    <property type="entry name" value="TldD/PmbA_sf"/>
</dbReference>
<proteinExistence type="predicted"/>
<protein>
    <recommendedName>
        <fullName evidence="1">Metalloprotease TldD/E C-terminal domain-containing protein</fullName>
    </recommendedName>
</protein>
<accession>A0A6J4VA04</accession>
<organism evidence="2">
    <name type="scientific">uncultured Thermomicrobiales bacterium</name>
    <dbReference type="NCBI Taxonomy" id="1645740"/>
    <lineage>
        <taxon>Bacteria</taxon>
        <taxon>Pseudomonadati</taxon>
        <taxon>Thermomicrobiota</taxon>
        <taxon>Thermomicrobia</taxon>
        <taxon>Thermomicrobiales</taxon>
        <taxon>environmental samples</taxon>
    </lineage>
</organism>
<dbReference type="GO" id="GO:0006508">
    <property type="term" value="P:proteolysis"/>
    <property type="evidence" value="ECO:0007669"/>
    <property type="project" value="InterPro"/>
</dbReference>
<sequence>MTPGDASPEAIIEGVARSLYLTDLLGHGDNLTTGDFSRGAGGIWIGGGEVAYPKAEINVAGRLQDLLREIDAVGDDAILVGAIAAPTFRVANMVVGGS</sequence>
<dbReference type="SUPFAM" id="SSF111283">
    <property type="entry name" value="Putative modulator of DNA gyrase, PmbA/TldD"/>
    <property type="match status" value="1"/>
</dbReference>
<reference evidence="2" key="1">
    <citation type="submission" date="2020-02" db="EMBL/GenBank/DDBJ databases">
        <authorList>
            <person name="Meier V. D."/>
        </authorList>
    </citation>
    <scope>NUCLEOTIDE SEQUENCE</scope>
    <source>
        <strain evidence="2">AVDCRST_MAG49</strain>
    </source>
</reference>
<evidence type="ECO:0000259" key="1">
    <source>
        <dbReference type="Pfam" id="PF19289"/>
    </source>
</evidence>